<evidence type="ECO:0000313" key="4">
    <source>
        <dbReference type="EMBL" id="WNP37356.1"/>
    </source>
</evidence>
<accession>A0AA96R9H9</accession>
<dbReference type="EMBL" id="CP135130">
    <property type="protein sequence ID" value="WNP37356.1"/>
    <property type="molecule type" value="Genomic_DNA"/>
</dbReference>
<sequence length="471" mass="54186">MIIEKDKAKKSFLTKQNNRQDKKVNIPVFELPKVDDVAMDSFDNVHFKTPNFYKGVNPLQLEWFANHSFVGYQACVYIANHWLVNKSCLIPARDSIRQGWEIDTDDEIKETFKKLDKKFKVREVLKNFIYMGKIFGGQLAFFDIKFESPDKRKEFYESPFNIDGVPENSYKGIRLIDPIDISPILVAKNVQDPTDDSYMKPEYYLIGGVKYHCSHFINYIPYEVPNLAKQRYNYFGISLPERIYERVYASERTANEAPELAMTKRLVTLGISGLEEGSYDILEDNLKILTEFRDNYGVFLGDKDTVVTQLETSLADLDVTIMTQYQLVSSIAGIPATKLLGVQPKGFNSTGDYEAEDYRQELESIQENDLGPLLERHYELICKSKGLENKFNIVWNPLDSPTAKEYAEIEKLKADTDNVYFTTGAIDGADIRARIKTDKESIYYGLEDTELQEPNEIDNLLNGFKDEDNTN</sequence>
<proteinExistence type="predicted"/>
<feature type="domain" description="Anti-CBASS protein Acb1-like N-terminal" evidence="1">
    <location>
        <begin position="72"/>
        <end position="418"/>
    </location>
</feature>
<evidence type="ECO:0000313" key="5">
    <source>
        <dbReference type="EMBL" id="WNP39448.1"/>
    </source>
</evidence>
<evidence type="ECO:0000313" key="3">
    <source>
        <dbReference type="EMBL" id="WNL31206.1"/>
    </source>
</evidence>
<gene>
    <name evidence="4" type="ORF">RJG58_06860</name>
    <name evidence="5" type="ORF">RMP69_06860</name>
    <name evidence="2" type="ORF">RMQ65_01235</name>
    <name evidence="3" type="ORF">RMQ67_06860</name>
</gene>
<evidence type="ECO:0000259" key="1">
    <source>
        <dbReference type="Pfam" id="PF06381"/>
    </source>
</evidence>
<name>A0AA96R9H9_9BACT</name>
<dbReference type="Pfam" id="PF06381">
    <property type="entry name" value="Phage_portal_3"/>
    <property type="match status" value="1"/>
</dbReference>
<dbReference type="EMBL" id="CP134855">
    <property type="protein sequence ID" value="WNL31206.1"/>
    <property type="molecule type" value="Genomic_DNA"/>
</dbReference>
<dbReference type="AlphaFoldDB" id="A0AA96R9H9"/>
<reference evidence="4" key="1">
    <citation type="submission" date="2023-09" db="EMBL/GenBank/DDBJ databases">
        <title>Arcobacter tbilisiensis sp. nov. isolated from chicken meat in Tbilisi, Georgia.</title>
        <authorList>
            <person name="Matthias R."/>
            <person name="Zautner A.E."/>
        </authorList>
    </citation>
    <scope>NUCLEOTIDE SEQUENCE</scope>
    <source>
        <strain evidence="4">LEO 101</strain>
        <strain evidence="2">LEO 49</strain>
        <strain evidence="5">LEO 50</strain>
        <strain evidence="3">LEO 53</strain>
    </source>
</reference>
<protein>
    <submittedName>
        <fullName evidence="4">DUF1073 domain-containing protein</fullName>
    </submittedName>
</protein>
<dbReference type="EMBL" id="CP134853">
    <property type="protein sequence ID" value="WNL27999.1"/>
    <property type="molecule type" value="Genomic_DNA"/>
</dbReference>
<organism evidence="4">
    <name type="scientific">Arcobacter sp. AZ-2023</name>
    <dbReference type="NCBI Taxonomy" id="3074453"/>
    <lineage>
        <taxon>Bacteria</taxon>
        <taxon>Pseudomonadati</taxon>
        <taxon>Campylobacterota</taxon>
        <taxon>Epsilonproteobacteria</taxon>
        <taxon>Campylobacterales</taxon>
        <taxon>Arcobacteraceae</taxon>
        <taxon>Arcobacter</taxon>
    </lineage>
</organism>
<dbReference type="EMBL" id="CP135131">
    <property type="protein sequence ID" value="WNP39448.1"/>
    <property type="molecule type" value="Genomic_DNA"/>
</dbReference>
<evidence type="ECO:0000313" key="2">
    <source>
        <dbReference type="EMBL" id="WNL27999.1"/>
    </source>
</evidence>
<dbReference type="InterPro" id="IPR024459">
    <property type="entry name" value="Acb1-like_N"/>
</dbReference>